<comment type="caution">
    <text evidence="2">The sequence shown here is derived from an EMBL/GenBank/DDBJ whole genome shotgun (WGS) entry which is preliminary data.</text>
</comment>
<name>A0ABS8TN02_DATST</name>
<reference evidence="2 3" key="1">
    <citation type="journal article" date="2021" name="BMC Genomics">
        <title>Datura genome reveals duplications of psychoactive alkaloid biosynthetic genes and high mutation rate following tissue culture.</title>
        <authorList>
            <person name="Rajewski A."/>
            <person name="Carter-House D."/>
            <person name="Stajich J."/>
            <person name="Litt A."/>
        </authorList>
    </citation>
    <scope>NUCLEOTIDE SEQUENCE [LARGE SCALE GENOMIC DNA]</scope>
    <source>
        <strain evidence="2">AR-01</strain>
    </source>
</reference>
<sequence>MWRRSASFILDNNQNDIVAKTESHNLSPPSAAAQAAVGHQSEDAVSVNRSSKSGDLVSEATTMMELEIELKKASDSLKNVPSSFKFGTLSCSIGGSGEEVEVKYEKAYSVKPKSANFIDQLTMNPGVLIHRGSNRGKWTAAINSDTEGLWAGGGEDILAISGSSDDDYGSDEESGSSTLYSN</sequence>
<dbReference type="EMBL" id="JACEIK010001842">
    <property type="protein sequence ID" value="MCD7472583.1"/>
    <property type="molecule type" value="Genomic_DNA"/>
</dbReference>
<evidence type="ECO:0000313" key="2">
    <source>
        <dbReference type="EMBL" id="MCD7472583.1"/>
    </source>
</evidence>
<protein>
    <submittedName>
        <fullName evidence="2">Uncharacterized protein</fullName>
    </submittedName>
</protein>
<proteinExistence type="predicted"/>
<accession>A0ABS8TN02</accession>
<organism evidence="2 3">
    <name type="scientific">Datura stramonium</name>
    <name type="common">Jimsonweed</name>
    <name type="synonym">Common thornapple</name>
    <dbReference type="NCBI Taxonomy" id="4076"/>
    <lineage>
        <taxon>Eukaryota</taxon>
        <taxon>Viridiplantae</taxon>
        <taxon>Streptophyta</taxon>
        <taxon>Embryophyta</taxon>
        <taxon>Tracheophyta</taxon>
        <taxon>Spermatophyta</taxon>
        <taxon>Magnoliopsida</taxon>
        <taxon>eudicotyledons</taxon>
        <taxon>Gunneridae</taxon>
        <taxon>Pentapetalae</taxon>
        <taxon>asterids</taxon>
        <taxon>lamiids</taxon>
        <taxon>Solanales</taxon>
        <taxon>Solanaceae</taxon>
        <taxon>Solanoideae</taxon>
        <taxon>Datureae</taxon>
        <taxon>Datura</taxon>
    </lineage>
</organism>
<keyword evidence="3" id="KW-1185">Reference proteome</keyword>
<evidence type="ECO:0000256" key="1">
    <source>
        <dbReference type="SAM" id="MobiDB-lite"/>
    </source>
</evidence>
<feature type="region of interest" description="Disordered" evidence="1">
    <location>
        <begin position="161"/>
        <end position="182"/>
    </location>
</feature>
<dbReference type="Proteomes" id="UP000823775">
    <property type="component" value="Unassembled WGS sequence"/>
</dbReference>
<gene>
    <name evidence="2" type="ORF">HAX54_013856</name>
</gene>
<evidence type="ECO:0000313" key="3">
    <source>
        <dbReference type="Proteomes" id="UP000823775"/>
    </source>
</evidence>
<feature type="compositionally biased region" description="Acidic residues" evidence="1">
    <location>
        <begin position="164"/>
        <end position="174"/>
    </location>
</feature>